<evidence type="ECO:0000256" key="10">
    <source>
        <dbReference type="ARBA" id="ARBA00022840"/>
    </source>
</evidence>
<keyword evidence="18" id="KW-1185">Reference proteome</keyword>
<evidence type="ECO:0000313" key="18">
    <source>
        <dbReference type="Proteomes" id="UP000824890"/>
    </source>
</evidence>
<keyword evidence="5" id="KW-0479">Metal-binding</keyword>
<dbReference type="InterPro" id="IPR021919">
    <property type="entry name" value="CCB1"/>
</dbReference>
<keyword evidence="3" id="KW-0723">Serine/threonine-protein kinase</keyword>
<evidence type="ECO:0000259" key="15">
    <source>
        <dbReference type="PROSITE" id="PS50011"/>
    </source>
</evidence>
<feature type="compositionally biased region" description="Low complexity" evidence="13">
    <location>
        <begin position="860"/>
        <end position="869"/>
    </location>
</feature>
<dbReference type="Pfam" id="PF07207">
    <property type="entry name" value="Lir1"/>
    <property type="match status" value="1"/>
</dbReference>
<keyword evidence="9" id="KW-0862">Zinc</keyword>
<dbReference type="Gene3D" id="1.10.510.10">
    <property type="entry name" value="Transferase(Phosphotransferase) domain 1"/>
    <property type="match status" value="1"/>
</dbReference>
<keyword evidence="7 11" id="KW-0863">Zinc-finger</keyword>
<dbReference type="Proteomes" id="UP000824890">
    <property type="component" value="Unassembled WGS sequence"/>
</dbReference>
<dbReference type="CDD" id="cd16536">
    <property type="entry name" value="RING-HC_RNF10"/>
    <property type="match status" value="1"/>
</dbReference>
<evidence type="ECO:0000256" key="7">
    <source>
        <dbReference type="ARBA" id="ARBA00022771"/>
    </source>
</evidence>
<keyword evidence="14" id="KW-1133">Transmembrane helix</keyword>
<evidence type="ECO:0000256" key="8">
    <source>
        <dbReference type="ARBA" id="ARBA00022777"/>
    </source>
</evidence>
<keyword evidence="10 12" id="KW-0067">ATP-binding</keyword>
<sequence>MSSTPAAAIGGAVGALALIALLFLVLWFCIFRHKNASETTGSSDPSSQEGRNVAMELSMRESRRFEMEELAQATKSFTHKSLIGTGKFGEVYKGLLQDGVLVAIKRRHGLPTQEFVNEVRYLSSIKHRNLVTLLGYCQESNMQFLVYEYVPNGSVSNHLYGAGGSRLEFRNRLAISIGAAKGLAHLHSLSPRLIHKDFKTANVLVDENFIAKVADAGVRNFLGREDAGTSSHVVADHIFLSPEVQEFRSFSEKSDVYAFGVFLLELVSGREASEPSPSSSTQTLVEWMQNITDYTEIPAMIDERLGGTYTAEGVEEVITLTLICLDVSSEKRPTMSYVVTELERILDKEVSLTTVMGEGTPTVTLGSQLFKASNINFGKIIDLSYNLPMLYSLYCQRELESCYGLILCRKERSNDKDSSSVYGELVNDGGSHPKRKLLTFDNGDEAVISAVVLSMVIKGLRRRGWETKRNRVSPVVTAMVVEPLSAVSSSAIQIHQWWEQNPSSLLLMSETGGGYSLASYYTSLGLFVISVPGLWSLIKRSVKSKIVRKTFVVSEGIKKEPKQVAGEILSFFTRKNFNVTDRGETITFEGTMVPSRGQAALLTFCTCISLASVGLVLTITVPDFGNNWFFITILSPLAGAYYWKKASRKEEIKVKMMVGKKGKLDEIVVQGDDVQVEEMRKELLLSEKGMVYVKDYTNNHIIEKIYALKMKWIFSGLGSNTKKRIRRSCGSEPAITHFVIPKIFMSILPPTHIQGHESSPPPSNSSLNPSSEHGNSSLVSPPPSSRIGSLTLAGSSLPTSDFSSGSREPIAAAEEEHSHGSSKEITQIGAGKGSFSPPSADRHDHLRYDSRRNRSRGRNARAAAAASSSHVQQQHNATGPSNSPRGSSHHNPTGRRANMISGNHLLNFQYDPISPQQFRPPPPPQRRQMHRRRPYNKDLFLQANYKFVVLDTGDHSPDSMDPDKMLQWDNIICVRYSTPSPVQCPICLEYPLCPQITSCGHIFCFPCVLQYLLIGEDNHKAECFKRCPLCFVMISPRELYTVYIENVKQYSVGDPIEFILLTRKKDSFAPTRKNEIDSDVPDPFSKFTFTQDVDLSVRQAVSELDGWIARADPGLVDDLEKHLYVNAALERLEERKLYWKEQRLSNCCKPSAKPRSHVPSSSPPDVSRAGYQAPSLAKGATISSSNDQDKSTEESSVGKSDEESQSSLEKSCDDGHSLVEKDAPLMPSSDNGSKRPLLHQNDSKDQKDNDDAYNFYQSVDGQHIILHSLNMKCLLHHYGSNDFLPTRVSGKIVEMETVTQSEAIRRRYRFLSHFSLTTTFQICEIDMRESLPPEAFAPFMDEIKKREKQRKERARKERKDKIKAEVAAAAELAPLMASCGQFYYGDDPSFSLDDFEALGNSAPVVSSSPPTIGERSSFSHVTRLGFAAGHDSPNLNNEPRNIQSSSSNSEVSNATTGARNTNTTSFASVTSRTPTTPVAIKEPGKRGKKQSRVLLSTTSLTILLPQTITNTKASRLSSLRPNTSSPTTSDPLTVDYDSLLSVFPAEACEVISGYACSADISPEVKLETKPVSRSVASESVNREYLEYNNPKTVFAAEACDDLGGEFCEPDYQKDVY</sequence>
<evidence type="ECO:0000256" key="3">
    <source>
        <dbReference type="ARBA" id="ARBA00022527"/>
    </source>
</evidence>
<keyword evidence="14" id="KW-0812">Transmembrane</keyword>
<dbReference type="PROSITE" id="PS50089">
    <property type="entry name" value="ZF_RING_2"/>
    <property type="match status" value="1"/>
</dbReference>
<dbReference type="Pfam" id="PF07714">
    <property type="entry name" value="PK_Tyr_Ser-Thr"/>
    <property type="match status" value="1"/>
</dbReference>
<dbReference type="InterPro" id="IPR011009">
    <property type="entry name" value="Kinase-like_dom_sf"/>
</dbReference>
<evidence type="ECO:0000259" key="16">
    <source>
        <dbReference type="PROSITE" id="PS50089"/>
    </source>
</evidence>
<feature type="region of interest" description="Disordered" evidence="13">
    <location>
        <begin position="1429"/>
        <end position="1491"/>
    </location>
</feature>
<dbReference type="InterPro" id="IPR009856">
    <property type="entry name" value="Lir1"/>
</dbReference>
<feature type="region of interest" description="Disordered" evidence="13">
    <location>
        <begin position="911"/>
        <end position="930"/>
    </location>
</feature>
<dbReference type="Pfam" id="PF00097">
    <property type="entry name" value="zf-C3HC4"/>
    <property type="match status" value="1"/>
</dbReference>
<feature type="compositionally biased region" description="Basic and acidic residues" evidence="13">
    <location>
        <begin position="1210"/>
        <end position="1223"/>
    </location>
</feature>
<dbReference type="InterPro" id="IPR001841">
    <property type="entry name" value="Znf_RING"/>
</dbReference>
<dbReference type="InterPro" id="IPR017907">
    <property type="entry name" value="Znf_RING_CS"/>
</dbReference>
<dbReference type="PANTHER" id="PTHR12983:SF9">
    <property type="entry name" value="E3 UBIQUITIN-PROTEIN LIGASE RNF10"/>
    <property type="match status" value="1"/>
</dbReference>
<dbReference type="EMBL" id="JAGKQM010000002">
    <property type="protein sequence ID" value="KAH0939777.1"/>
    <property type="molecule type" value="Genomic_DNA"/>
</dbReference>
<feature type="domain" description="Protein kinase" evidence="15">
    <location>
        <begin position="77"/>
        <end position="346"/>
    </location>
</feature>
<dbReference type="InterPro" id="IPR017441">
    <property type="entry name" value="Protein_kinase_ATP_BS"/>
</dbReference>
<evidence type="ECO:0008006" key="19">
    <source>
        <dbReference type="Google" id="ProtNLM"/>
    </source>
</evidence>
<dbReference type="InterPro" id="IPR039739">
    <property type="entry name" value="MAG2/RNF10"/>
</dbReference>
<organism evidence="17 18">
    <name type="scientific">Brassica napus</name>
    <name type="common">Rape</name>
    <dbReference type="NCBI Taxonomy" id="3708"/>
    <lineage>
        <taxon>Eukaryota</taxon>
        <taxon>Viridiplantae</taxon>
        <taxon>Streptophyta</taxon>
        <taxon>Embryophyta</taxon>
        <taxon>Tracheophyta</taxon>
        <taxon>Spermatophyta</taxon>
        <taxon>Magnoliopsida</taxon>
        <taxon>eudicotyledons</taxon>
        <taxon>Gunneridae</taxon>
        <taxon>Pentapetalae</taxon>
        <taxon>rosids</taxon>
        <taxon>malvids</taxon>
        <taxon>Brassicales</taxon>
        <taxon>Brassicaceae</taxon>
        <taxon>Brassiceae</taxon>
        <taxon>Brassica</taxon>
    </lineage>
</organism>
<evidence type="ECO:0000313" key="17">
    <source>
        <dbReference type="EMBL" id="KAH0939777.1"/>
    </source>
</evidence>
<dbReference type="PANTHER" id="PTHR12983">
    <property type="entry name" value="RING FINGER 10 FAMILY MEMBER"/>
    <property type="match status" value="1"/>
</dbReference>
<name>A0ABQ8EDM9_BRANA</name>
<dbReference type="PROSITE" id="PS00107">
    <property type="entry name" value="PROTEIN_KINASE_ATP"/>
    <property type="match status" value="1"/>
</dbReference>
<dbReference type="SMART" id="SM00184">
    <property type="entry name" value="RING"/>
    <property type="match status" value="1"/>
</dbReference>
<gene>
    <name evidence="17" type="ORF">HID58_007238</name>
</gene>
<evidence type="ECO:0000256" key="2">
    <source>
        <dbReference type="ARBA" id="ARBA00022490"/>
    </source>
</evidence>
<dbReference type="Gene3D" id="3.30.200.20">
    <property type="entry name" value="Phosphorylase Kinase, domain 1"/>
    <property type="match status" value="1"/>
</dbReference>
<feature type="transmembrane region" description="Helical" evidence="14">
    <location>
        <begin position="518"/>
        <end position="538"/>
    </location>
</feature>
<keyword evidence="14" id="KW-0472">Membrane</keyword>
<feature type="binding site" evidence="12">
    <location>
        <position position="105"/>
    </location>
    <ligand>
        <name>ATP</name>
        <dbReference type="ChEBI" id="CHEBI:30616"/>
    </ligand>
</feature>
<feature type="transmembrane region" description="Helical" evidence="14">
    <location>
        <begin position="599"/>
        <end position="621"/>
    </location>
</feature>
<evidence type="ECO:0000256" key="9">
    <source>
        <dbReference type="ARBA" id="ARBA00022833"/>
    </source>
</evidence>
<feature type="compositionally biased region" description="Polar residues" evidence="13">
    <location>
        <begin position="870"/>
        <end position="891"/>
    </location>
</feature>
<dbReference type="InterPro" id="IPR008271">
    <property type="entry name" value="Ser/Thr_kinase_AS"/>
</dbReference>
<evidence type="ECO:0000256" key="5">
    <source>
        <dbReference type="ARBA" id="ARBA00022723"/>
    </source>
</evidence>
<evidence type="ECO:0000256" key="6">
    <source>
        <dbReference type="ARBA" id="ARBA00022741"/>
    </source>
</evidence>
<comment type="caution">
    <text evidence="17">The sequence shown here is derived from an EMBL/GenBank/DDBJ whole genome shotgun (WGS) entry which is preliminary data.</text>
</comment>
<comment type="subcellular location">
    <subcellularLocation>
        <location evidence="1">Cytoplasm</location>
    </subcellularLocation>
</comment>
<dbReference type="InterPro" id="IPR018957">
    <property type="entry name" value="Znf_C3HC4_RING-type"/>
</dbReference>
<dbReference type="InterPro" id="IPR000719">
    <property type="entry name" value="Prot_kinase_dom"/>
</dbReference>
<feature type="compositionally biased region" description="Low complexity" evidence="13">
    <location>
        <begin position="1444"/>
        <end position="1464"/>
    </location>
</feature>
<evidence type="ECO:0000256" key="4">
    <source>
        <dbReference type="ARBA" id="ARBA00022679"/>
    </source>
</evidence>
<dbReference type="InterPro" id="IPR001245">
    <property type="entry name" value="Ser-Thr/Tyr_kinase_cat_dom"/>
</dbReference>
<protein>
    <recommendedName>
        <fullName evidence="19">Protein kinase domain-containing protein</fullName>
    </recommendedName>
</protein>
<evidence type="ECO:0000256" key="14">
    <source>
        <dbReference type="SAM" id="Phobius"/>
    </source>
</evidence>
<dbReference type="SUPFAM" id="SSF57850">
    <property type="entry name" value="RING/U-box"/>
    <property type="match status" value="1"/>
</dbReference>
<keyword evidence="8" id="KW-0418">Kinase</keyword>
<dbReference type="Gene3D" id="3.30.40.10">
    <property type="entry name" value="Zinc/RING finger domain, C3HC4 (zinc finger)"/>
    <property type="match status" value="1"/>
</dbReference>
<dbReference type="PROSITE" id="PS00518">
    <property type="entry name" value="ZF_RING_1"/>
    <property type="match status" value="1"/>
</dbReference>
<keyword evidence="4" id="KW-0808">Transferase</keyword>
<feature type="compositionally biased region" description="Basic and acidic residues" evidence="13">
    <location>
        <begin position="1241"/>
        <end position="1250"/>
    </location>
</feature>
<evidence type="ECO:0000256" key="13">
    <source>
        <dbReference type="SAM" id="MobiDB-lite"/>
    </source>
</evidence>
<feature type="compositionally biased region" description="Polar residues" evidence="13">
    <location>
        <begin position="1433"/>
        <end position="1443"/>
    </location>
</feature>
<feature type="compositionally biased region" description="Polar residues" evidence="13">
    <location>
        <begin position="786"/>
        <end position="806"/>
    </location>
</feature>
<evidence type="ECO:0000256" key="12">
    <source>
        <dbReference type="PROSITE-ProRule" id="PRU10141"/>
    </source>
</evidence>
<evidence type="ECO:0000256" key="1">
    <source>
        <dbReference type="ARBA" id="ARBA00004496"/>
    </source>
</evidence>
<feature type="compositionally biased region" description="Polar residues" evidence="13">
    <location>
        <begin position="1465"/>
        <end position="1476"/>
    </location>
</feature>
<dbReference type="PROSITE" id="PS50011">
    <property type="entry name" value="PROTEIN_KINASE_DOM"/>
    <property type="match status" value="1"/>
</dbReference>
<keyword evidence="2" id="KW-0963">Cytoplasm</keyword>
<feature type="transmembrane region" description="Helical" evidence="14">
    <location>
        <begin position="6"/>
        <end position="30"/>
    </location>
</feature>
<feature type="region of interest" description="Disordered" evidence="13">
    <location>
        <begin position="1148"/>
        <end position="1252"/>
    </location>
</feature>
<dbReference type="InterPro" id="IPR013083">
    <property type="entry name" value="Znf_RING/FYVE/PHD"/>
</dbReference>
<dbReference type="PROSITE" id="PS00108">
    <property type="entry name" value="PROTEIN_KINASE_ST"/>
    <property type="match status" value="1"/>
</dbReference>
<feature type="region of interest" description="Disordered" evidence="13">
    <location>
        <begin position="751"/>
        <end position="898"/>
    </location>
</feature>
<feature type="domain" description="RING-type" evidence="16">
    <location>
        <begin position="984"/>
        <end position="1030"/>
    </location>
</feature>
<reference evidence="17 18" key="1">
    <citation type="submission" date="2021-05" db="EMBL/GenBank/DDBJ databases">
        <title>Genome Assembly of Synthetic Allotetraploid Brassica napus Reveals Homoeologous Exchanges between Subgenomes.</title>
        <authorList>
            <person name="Davis J.T."/>
        </authorList>
    </citation>
    <scope>NUCLEOTIDE SEQUENCE [LARGE SCALE GENOMIC DNA]</scope>
    <source>
        <strain evidence="18">cv. Da-Ae</strain>
        <tissue evidence="17">Seedling</tissue>
    </source>
</reference>
<accession>A0ABQ8EDM9</accession>
<proteinExistence type="predicted"/>
<feature type="compositionally biased region" description="Basic and acidic residues" evidence="13">
    <location>
        <begin position="840"/>
        <end position="852"/>
    </location>
</feature>
<evidence type="ECO:0000256" key="11">
    <source>
        <dbReference type="PROSITE-ProRule" id="PRU00175"/>
    </source>
</evidence>
<dbReference type="Pfam" id="PF12046">
    <property type="entry name" value="CCB1"/>
    <property type="match status" value="1"/>
</dbReference>
<keyword evidence="6 12" id="KW-0547">Nucleotide-binding</keyword>
<dbReference type="SUPFAM" id="SSF56112">
    <property type="entry name" value="Protein kinase-like (PK-like)"/>
    <property type="match status" value="1"/>
</dbReference>
<feature type="compositionally biased region" description="Low complexity" evidence="13">
    <location>
        <begin position="1157"/>
        <end position="1168"/>
    </location>
</feature>